<gene>
    <name evidence="1" type="ORF">L1987_33741</name>
</gene>
<proteinExistence type="predicted"/>
<comment type="caution">
    <text evidence="1">The sequence shown here is derived from an EMBL/GenBank/DDBJ whole genome shotgun (WGS) entry which is preliminary data.</text>
</comment>
<accession>A0ACB9HRP6</accession>
<protein>
    <submittedName>
        <fullName evidence="1">Uncharacterized protein</fullName>
    </submittedName>
</protein>
<dbReference type="EMBL" id="CM042028">
    <property type="protein sequence ID" value="KAI3798464.1"/>
    <property type="molecule type" value="Genomic_DNA"/>
</dbReference>
<evidence type="ECO:0000313" key="1">
    <source>
        <dbReference type="EMBL" id="KAI3798464.1"/>
    </source>
</evidence>
<reference evidence="1 2" key="2">
    <citation type="journal article" date="2022" name="Mol. Ecol. Resour.">
        <title>The genomes of chicory, endive, great burdock and yacon provide insights into Asteraceae paleo-polyploidization history and plant inulin production.</title>
        <authorList>
            <person name="Fan W."/>
            <person name="Wang S."/>
            <person name="Wang H."/>
            <person name="Wang A."/>
            <person name="Jiang F."/>
            <person name="Liu H."/>
            <person name="Zhao H."/>
            <person name="Xu D."/>
            <person name="Zhang Y."/>
        </authorList>
    </citation>
    <scope>NUCLEOTIDE SEQUENCE [LARGE SCALE GENOMIC DNA]</scope>
    <source>
        <strain evidence="2">cv. Yunnan</strain>
        <tissue evidence="1">Leaves</tissue>
    </source>
</reference>
<name>A0ACB9HRP6_9ASTR</name>
<evidence type="ECO:0000313" key="2">
    <source>
        <dbReference type="Proteomes" id="UP001056120"/>
    </source>
</evidence>
<organism evidence="1 2">
    <name type="scientific">Smallanthus sonchifolius</name>
    <dbReference type="NCBI Taxonomy" id="185202"/>
    <lineage>
        <taxon>Eukaryota</taxon>
        <taxon>Viridiplantae</taxon>
        <taxon>Streptophyta</taxon>
        <taxon>Embryophyta</taxon>
        <taxon>Tracheophyta</taxon>
        <taxon>Spermatophyta</taxon>
        <taxon>Magnoliopsida</taxon>
        <taxon>eudicotyledons</taxon>
        <taxon>Gunneridae</taxon>
        <taxon>Pentapetalae</taxon>
        <taxon>asterids</taxon>
        <taxon>campanulids</taxon>
        <taxon>Asterales</taxon>
        <taxon>Asteraceae</taxon>
        <taxon>Asteroideae</taxon>
        <taxon>Heliantheae alliance</taxon>
        <taxon>Millerieae</taxon>
        <taxon>Smallanthus</taxon>
    </lineage>
</organism>
<keyword evidence="2" id="KW-1185">Reference proteome</keyword>
<reference evidence="2" key="1">
    <citation type="journal article" date="2022" name="Mol. Ecol. Resour.">
        <title>The genomes of chicory, endive, great burdock and yacon provide insights into Asteraceae palaeo-polyploidization history and plant inulin production.</title>
        <authorList>
            <person name="Fan W."/>
            <person name="Wang S."/>
            <person name="Wang H."/>
            <person name="Wang A."/>
            <person name="Jiang F."/>
            <person name="Liu H."/>
            <person name="Zhao H."/>
            <person name="Xu D."/>
            <person name="Zhang Y."/>
        </authorList>
    </citation>
    <scope>NUCLEOTIDE SEQUENCE [LARGE SCALE GENOMIC DNA]</scope>
    <source>
        <strain evidence="2">cv. Yunnan</strain>
    </source>
</reference>
<dbReference type="Proteomes" id="UP001056120">
    <property type="component" value="Linkage Group LG11"/>
</dbReference>
<sequence length="103" mass="11738">MPMVFRARRISGFAFVDLYAAGIIEKKDLLQTQFLQQSKFGFLLFCPPLLTSVSANPRTVEVVFRDFKGRRLIKAVTTGRAVSKKEITDIIQKFNIQVNNLTQ</sequence>